<reference evidence="1" key="1">
    <citation type="journal article" date="2014" name="Int. J. Syst. Evol. Microbiol.">
        <title>Complete genome sequence of Corynebacterium casei LMG S-19264T (=DSM 44701T), isolated from a smear-ripened cheese.</title>
        <authorList>
            <consortium name="US DOE Joint Genome Institute (JGI-PGF)"/>
            <person name="Walter F."/>
            <person name="Albersmeier A."/>
            <person name="Kalinowski J."/>
            <person name="Ruckert C."/>
        </authorList>
    </citation>
    <scope>NUCLEOTIDE SEQUENCE</scope>
    <source>
        <strain evidence="1">CGMCC 1.15290</strain>
    </source>
</reference>
<proteinExistence type="predicted"/>
<comment type="caution">
    <text evidence="1">The sequence shown here is derived from an EMBL/GenBank/DDBJ whole genome shotgun (WGS) entry which is preliminary data.</text>
</comment>
<reference evidence="1" key="2">
    <citation type="submission" date="2020-09" db="EMBL/GenBank/DDBJ databases">
        <authorList>
            <person name="Sun Q."/>
            <person name="Zhou Y."/>
        </authorList>
    </citation>
    <scope>NUCLEOTIDE SEQUENCE</scope>
    <source>
        <strain evidence="1">CGMCC 1.15290</strain>
    </source>
</reference>
<accession>A0A917J048</accession>
<organism evidence="1 2">
    <name type="scientific">Filimonas zeae</name>
    <dbReference type="NCBI Taxonomy" id="1737353"/>
    <lineage>
        <taxon>Bacteria</taxon>
        <taxon>Pseudomonadati</taxon>
        <taxon>Bacteroidota</taxon>
        <taxon>Chitinophagia</taxon>
        <taxon>Chitinophagales</taxon>
        <taxon>Chitinophagaceae</taxon>
        <taxon>Filimonas</taxon>
    </lineage>
</organism>
<dbReference type="Proteomes" id="UP000627292">
    <property type="component" value="Unassembled WGS sequence"/>
</dbReference>
<evidence type="ECO:0000313" key="1">
    <source>
        <dbReference type="EMBL" id="GGH69580.1"/>
    </source>
</evidence>
<gene>
    <name evidence="1" type="ORF">GCM10011379_27030</name>
</gene>
<evidence type="ECO:0000313" key="2">
    <source>
        <dbReference type="Proteomes" id="UP000627292"/>
    </source>
</evidence>
<dbReference type="EMBL" id="BMIB01000003">
    <property type="protein sequence ID" value="GGH69580.1"/>
    <property type="molecule type" value="Genomic_DNA"/>
</dbReference>
<dbReference type="AlphaFoldDB" id="A0A917J048"/>
<sequence>MFLWNTAAAQQGKETIHITTSTTDITSLAKDISAQTGLKYSLNMQNTSLRKKIVLRPGNYPLSQVLEQVKKQAGLQYKILGTHILFVDYSAGSAAAKSAPAAKSASNAKPTPAVKPGLAVKPAPVTKNGQALQTPSKVVKRTVPVKVQTRIHKPTPPTSAVKVGQPAEKKSLTPVDSSVIPIAARQWAATANNNTAFLMAAWLKARDTVLPVQPAKKAVATSTLPVQPAAVNTAEQPDRKRGWWQPVLKVGVTADELLYAGAHVQAGLQWLYGIAAWGTNFKNAQFRWGAGLSLPVAGSQQIHVNFTTGAASAFYAEDSAYRAVWEKERLHRLGIAWSKDIGSRLNIQVQLHYNLLHQSFTAATDTSAATDRNPLTGNFDERYRVFVPPYTLGKTTGSNTADRSWLGMQLTLFYRFL</sequence>
<name>A0A917J048_9BACT</name>
<keyword evidence="2" id="KW-1185">Reference proteome</keyword>
<protein>
    <submittedName>
        <fullName evidence="1">Uncharacterized protein</fullName>
    </submittedName>
</protein>